<accession>A0AAP6BCT1</accession>
<evidence type="ECO:0000313" key="2">
    <source>
        <dbReference type="EMBL" id="MDX3019835.1"/>
    </source>
</evidence>
<dbReference type="EMBL" id="JARAWC010000015">
    <property type="protein sequence ID" value="MDX2962383.1"/>
    <property type="molecule type" value="Genomic_DNA"/>
</dbReference>
<dbReference type="RefSeq" id="WP_158002797.1">
    <property type="nucleotide sequence ID" value="NZ_CP122369.1"/>
</dbReference>
<dbReference type="AlphaFoldDB" id="A0AAP6BCT1"/>
<dbReference type="Proteomes" id="UP001272987">
    <property type="component" value="Unassembled WGS sequence"/>
</dbReference>
<dbReference type="GeneID" id="69804821"/>
<proteinExistence type="predicted"/>
<evidence type="ECO:0000313" key="1">
    <source>
        <dbReference type="EMBL" id="MDX2962383.1"/>
    </source>
</evidence>
<comment type="caution">
    <text evidence="1">The sequence shown here is derived from an EMBL/GenBank/DDBJ whole genome shotgun (WGS) entry which is preliminary data.</text>
</comment>
<reference evidence="1 3" key="1">
    <citation type="journal article" date="2023" name="Microb. Genom.">
        <title>Mesoterricola silvestris gen. nov., sp. nov., Mesoterricola sediminis sp. nov., Geothrix oryzae sp. nov., Geothrix edaphica sp. nov., Geothrix rubra sp. nov., and Geothrix limicola sp. nov., six novel members of Acidobacteriota isolated from soils.</title>
        <authorList>
            <person name="Weisberg A.J."/>
            <person name="Pearce E."/>
            <person name="Kramer C.G."/>
            <person name="Chang J.H."/>
            <person name="Clarke C.R."/>
        </authorList>
    </citation>
    <scope>NUCLEOTIDE SEQUENCE</scope>
    <source>
        <strain evidence="2 3">NB05-1H</strain>
        <strain evidence="1">NRRL_B-16521</strain>
    </source>
</reference>
<name>A0AAP6BCT1_9ACTN</name>
<dbReference type="Proteomes" id="UP001282288">
    <property type="component" value="Unassembled WGS sequence"/>
</dbReference>
<dbReference type="EMBL" id="JARAWP010000010">
    <property type="protein sequence ID" value="MDX3019835.1"/>
    <property type="molecule type" value="Genomic_DNA"/>
</dbReference>
<evidence type="ECO:0000313" key="3">
    <source>
        <dbReference type="Proteomes" id="UP001272987"/>
    </source>
</evidence>
<sequence length="56" mass="6138">MSALRIRSRRAASTAGSYDSNGWPDDLVVRWSDGETTMYPHTGATFGPDHMLVAPK</sequence>
<protein>
    <submittedName>
        <fullName evidence="1">Uncharacterized protein</fullName>
    </submittedName>
</protein>
<keyword evidence="3" id="KW-1185">Reference proteome</keyword>
<evidence type="ECO:0000313" key="4">
    <source>
        <dbReference type="Proteomes" id="UP001282288"/>
    </source>
</evidence>
<gene>
    <name evidence="1" type="ORF">PV399_22110</name>
    <name evidence="2" type="ORF">PV666_18330</name>
</gene>
<organism evidence="1 4">
    <name type="scientific">Streptomyces acidiscabies</name>
    <dbReference type="NCBI Taxonomy" id="42234"/>
    <lineage>
        <taxon>Bacteria</taxon>
        <taxon>Bacillati</taxon>
        <taxon>Actinomycetota</taxon>
        <taxon>Actinomycetes</taxon>
        <taxon>Kitasatosporales</taxon>
        <taxon>Streptomycetaceae</taxon>
        <taxon>Streptomyces</taxon>
    </lineage>
</organism>